<name>A0A927BAH7_9BACT</name>
<dbReference type="GO" id="GO:0016787">
    <property type="term" value="F:hydrolase activity"/>
    <property type="evidence" value="ECO:0007669"/>
    <property type="project" value="UniProtKB-KW"/>
</dbReference>
<evidence type="ECO:0000313" key="5">
    <source>
        <dbReference type="Proteomes" id="UP000612233"/>
    </source>
</evidence>
<dbReference type="EMBL" id="JACXAD010000002">
    <property type="protein sequence ID" value="MBD2766725.1"/>
    <property type="molecule type" value="Genomic_DNA"/>
</dbReference>
<dbReference type="InterPro" id="IPR049492">
    <property type="entry name" value="BD-FAE-like_dom"/>
</dbReference>
<comment type="caution">
    <text evidence="4">The sequence shown here is derived from an EMBL/GenBank/DDBJ whole genome shotgun (WGS) entry which is preliminary data.</text>
</comment>
<sequence length="309" mass="33278">MKILQLLLVPSLVWGAACSAPAQQTFPLYTGIIPNAKPSELTETSNTPPNGGVIIANVVQPSLTAFLPAPSMANGTAVIICPGGGYACLSIDNEGSEVARRLNQMGITAFVLKYRLPNEQSQPDPSTAPLLDVQQALRLVRQQAAKYSLNPERIGVMGFSAGGHLAAAAATRFARPLGGNSDPVSVRPAFSVLIYPVISFSDSLQHAGSREHLLGKTPSAEEVRQYSNEKQVTAQTPPIFLVHAQDDKVVSVQNSIVFYQACLHHGVPAEMHLYPHGGHGFGLQNKTTKDQWLDRLQNWLDANGWLTKQ</sequence>
<dbReference type="AlphaFoldDB" id="A0A927BAH7"/>
<evidence type="ECO:0000256" key="2">
    <source>
        <dbReference type="SAM" id="SignalP"/>
    </source>
</evidence>
<proteinExistence type="predicted"/>
<keyword evidence="5" id="KW-1185">Reference proteome</keyword>
<dbReference type="InterPro" id="IPR029058">
    <property type="entry name" value="AB_hydrolase_fold"/>
</dbReference>
<dbReference type="Proteomes" id="UP000612233">
    <property type="component" value="Unassembled WGS sequence"/>
</dbReference>
<evidence type="ECO:0000256" key="1">
    <source>
        <dbReference type="ARBA" id="ARBA00022801"/>
    </source>
</evidence>
<accession>A0A927BAH7</accession>
<feature type="chain" id="PRO_5036747422" evidence="2">
    <location>
        <begin position="23"/>
        <end position="309"/>
    </location>
</feature>
<dbReference type="InterPro" id="IPR050300">
    <property type="entry name" value="GDXG_lipolytic_enzyme"/>
</dbReference>
<evidence type="ECO:0000259" key="3">
    <source>
        <dbReference type="Pfam" id="PF20434"/>
    </source>
</evidence>
<reference evidence="4" key="1">
    <citation type="submission" date="2020-09" db="EMBL/GenBank/DDBJ databases">
        <authorList>
            <person name="Kim M.K."/>
        </authorList>
    </citation>
    <scope>NUCLEOTIDE SEQUENCE</scope>
    <source>
        <strain evidence="4">BT664</strain>
    </source>
</reference>
<feature type="signal peptide" evidence="2">
    <location>
        <begin position="1"/>
        <end position="22"/>
    </location>
</feature>
<keyword evidence="2" id="KW-0732">Signal</keyword>
<keyword evidence="1 4" id="KW-0378">Hydrolase</keyword>
<evidence type="ECO:0000313" key="4">
    <source>
        <dbReference type="EMBL" id="MBD2766725.1"/>
    </source>
</evidence>
<dbReference type="PANTHER" id="PTHR48081">
    <property type="entry name" value="AB HYDROLASE SUPERFAMILY PROTEIN C4A8.06C"/>
    <property type="match status" value="1"/>
</dbReference>
<dbReference type="PROSITE" id="PS51257">
    <property type="entry name" value="PROKAR_LIPOPROTEIN"/>
    <property type="match status" value="1"/>
</dbReference>
<dbReference type="PANTHER" id="PTHR48081:SF6">
    <property type="entry name" value="PEPTIDASE S9 PROLYL OLIGOPEPTIDASE CATALYTIC DOMAIN-CONTAINING PROTEIN"/>
    <property type="match status" value="1"/>
</dbReference>
<dbReference type="Gene3D" id="3.40.50.1820">
    <property type="entry name" value="alpha/beta hydrolase"/>
    <property type="match status" value="1"/>
</dbReference>
<protein>
    <submittedName>
        <fullName evidence="4">Alpha/beta hydrolase</fullName>
    </submittedName>
</protein>
<feature type="domain" description="BD-FAE-like" evidence="3">
    <location>
        <begin position="66"/>
        <end position="260"/>
    </location>
</feature>
<dbReference type="RefSeq" id="WP_191003555.1">
    <property type="nucleotide sequence ID" value="NZ_JACXAD010000002.1"/>
</dbReference>
<dbReference type="SUPFAM" id="SSF53474">
    <property type="entry name" value="alpha/beta-Hydrolases"/>
    <property type="match status" value="1"/>
</dbReference>
<gene>
    <name evidence="4" type="ORF">IC235_02325</name>
</gene>
<organism evidence="4 5">
    <name type="scientific">Hymenobacter montanus</name>
    <dbReference type="NCBI Taxonomy" id="2771359"/>
    <lineage>
        <taxon>Bacteria</taxon>
        <taxon>Pseudomonadati</taxon>
        <taxon>Bacteroidota</taxon>
        <taxon>Cytophagia</taxon>
        <taxon>Cytophagales</taxon>
        <taxon>Hymenobacteraceae</taxon>
        <taxon>Hymenobacter</taxon>
    </lineage>
</organism>
<dbReference type="Pfam" id="PF20434">
    <property type="entry name" value="BD-FAE"/>
    <property type="match status" value="1"/>
</dbReference>